<comment type="caution">
    <text evidence="1">The sequence shown here is derived from an EMBL/GenBank/DDBJ whole genome shotgun (WGS) entry which is preliminary data.</text>
</comment>
<dbReference type="EMBL" id="JAQNQY010000010">
    <property type="protein sequence ID" value="MDC1752985.1"/>
    <property type="molecule type" value="Genomic_DNA"/>
</dbReference>
<gene>
    <name evidence="1" type="ORF">POY80_11085</name>
</gene>
<evidence type="ECO:0000313" key="1">
    <source>
        <dbReference type="EMBL" id="MDC1752985.1"/>
    </source>
</evidence>
<evidence type="ECO:0000313" key="2">
    <source>
        <dbReference type="Proteomes" id="UP001218502"/>
    </source>
</evidence>
<protein>
    <submittedName>
        <fullName evidence="1">Uncharacterized protein</fullName>
    </submittedName>
</protein>
<dbReference type="Proteomes" id="UP001218502">
    <property type="component" value="Unassembled WGS sequence"/>
</dbReference>
<organism evidence="1 2">
    <name type="scientific">Bacteroides uniformis</name>
    <dbReference type="NCBI Taxonomy" id="820"/>
    <lineage>
        <taxon>Bacteria</taxon>
        <taxon>Pseudomonadati</taxon>
        <taxon>Bacteroidota</taxon>
        <taxon>Bacteroidia</taxon>
        <taxon>Bacteroidales</taxon>
        <taxon>Bacteroidaceae</taxon>
        <taxon>Bacteroides</taxon>
    </lineage>
</organism>
<sequence>MAEYIDTGDTVEGQKCEIYTRREDCKGLREDPITQKKMLVYELDRNSSVEVRESLILSEEEKILRDELNIHGEVGDKLKADAITVYVDVKRQLSVEKQEGLTSTHGGRLISTKKRTVGRIKYPFQNLNKLLGLSANSNNRKQLNK</sequence>
<name>A0AAW6G206_BACUN</name>
<dbReference type="AlphaFoldDB" id="A0AAW6G206"/>
<dbReference type="RefSeq" id="WP_195309599.1">
    <property type="nucleotide sequence ID" value="NZ_JAQNQY010000010.1"/>
</dbReference>
<proteinExistence type="predicted"/>
<reference evidence="1" key="1">
    <citation type="submission" date="2022-10" db="EMBL/GenBank/DDBJ databases">
        <title>Human gut microbiome strain richness.</title>
        <authorList>
            <person name="Chen-Liaw A."/>
        </authorList>
    </citation>
    <scope>NUCLEOTIDE SEQUENCE</scope>
    <source>
        <strain evidence="1">A1_m1001262Bd0_191120</strain>
    </source>
</reference>
<accession>A0AAW6G206</accession>